<reference evidence="2 3" key="1">
    <citation type="submission" date="2024-02" db="EMBL/GenBank/DDBJ databases">
        <title>Haloferula sargassicola NBRC 104335.</title>
        <authorList>
            <person name="Ichikawa N."/>
            <person name="Katano-Makiyama Y."/>
            <person name="Hidaka K."/>
        </authorList>
    </citation>
    <scope>NUCLEOTIDE SEQUENCE [LARGE SCALE GENOMIC DNA]</scope>
    <source>
        <strain evidence="2 3">NBRC 104335</strain>
    </source>
</reference>
<gene>
    <name evidence="2" type="ORF">Hsar01_02481</name>
</gene>
<feature type="compositionally biased region" description="Low complexity" evidence="1">
    <location>
        <begin position="150"/>
        <end position="161"/>
    </location>
</feature>
<proteinExistence type="predicted"/>
<feature type="compositionally biased region" description="Polar residues" evidence="1">
    <location>
        <begin position="15"/>
        <end position="26"/>
    </location>
</feature>
<feature type="compositionally biased region" description="Basic and acidic residues" evidence="1">
    <location>
        <begin position="1"/>
        <end position="11"/>
    </location>
</feature>
<dbReference type="Proteomes" id="UP001476282">
    <property type="component" value="Unassembled WGS sequence"/>
</dbReference>
<accession>A0ABP9UP96</accession>
<comment type="caution">
    <text evidence="2">The sequence shown here is derived from an EMBL/GenBank/DDBJ whole genome shotgun (WGS) entry which is preliminary data.</text>
</comment>
<dbReference type="EMBL" id="BAABRI010000013">
    <property type="protein sequence ID" value="GAA5483252.1"/>
    <property type="molecule type" value="Genomic_DNA"/>
</dbReference>
<name>A0ABP9UP96_9BACT</name>
<protein>
    <submittedName>
        <fullName evidence="2">Uncharacterized protein</fullName>
    </submittedName>
</protein>
<evidence type="ECO:0000313" key="3">
    <source>
        <dbReference type="Proteomes" id="UP001476282"/>
    </source>
</evidence>
<keyword evidence="3" id="KW-1185">Reference proteome</keyword>
<feature type="region of interest" description="Disordered" evidence="1">
    <location>
        <begin position="148"/>
        <end position="209"/>
    </location>
</feature>
<evidence type="ECO:0000256" key="1">
    <source>
        <dbReference type="SAM" id="MobiDB-lite"/>
    </source>
</evidence>
<feature type="region of interest" description="Disordered" evidence="1">
    <location>
        <begin position="1"/>
        <end position="35"/>
    </location>
</feature>
<sequence length="209" mass="22215">MEGNRDGDRRVTAAHTPTLSNGTDPQPTRPGQGEARIRSPCCLLNLLEDSTGLPSGIQGEGRRHWGQWYQSFARDFLKCASRAFGSRTTLTSSSLKTGNMAQGPSARNVTSLGPAFAAAPALGGLHVAEKLESHASFDPFRLWRSPFQESSSGSSTIFSSRGGVGNTSGCNDRGNGDPSTLTVRRLFIRPPNPSPALRGGPSFAPHRPP</sequence>
<evidence type="ECO:0000313" key="2">
    <source>
        <dbReference type="EMBL" id="GAA5483252.1"/>
    </source>
</evidence>
<organism evidence="2 3">
    <name type="scientific">Haloferula sargassicola</name>
    <dbReference type="NCBI Taxonomy" id="490096"/>
    <lineage>
        <taxon>Bacteria</taxon>
        <taxon>Pseudomonadati</taxon>
        <taxon>Verrucomicrobiota</taxon>
        <taxon>Verrucomicrobiia</taxon>
        <taxon>Verrucomicrobiales</taxon>
        <taxon>Verrucomicrobiaceae</taxon>
        <taxon>Haloferula</taxon>
    </lineage>
</organism>